<keyword evidence="4" id="KW-1185">Reference proteome</keyword>
<comment type="catalytic activity">
    <reaction evidence="1">
        <text>AMP + H2O = D-ribose 5-phosphate + adenine</text>
        <dbReference type="Rhea" id="RHEA:20129"/>
        <dbReference type="ChEBI" id="CHEBI:15377"/>
        <dbReference type="ChEBI" id="CHEBI:16708"/>
        <dbReference type="ChEBI" id="CHEBI:78346"/>
        <dbReference type="ChEBI" id="CHEBI:456215"/>
        <dbReference type="EC" id="3.2.2.4"/>
    </reaction>
</comment>
<dbReference type="GO" id="GO:0005829">
    <property type="term" value="C:cytosol"/>
    <property type="evidence" value="ECO:0007669"/>
    <property type="project" value="TreeGrafter"/>
</dbReference>
<name>A0A6N7EUJ9_9GAMM</name>
<dbReference type="NCBIfam" id="TIGR00730">
    <property type="entry name" value="Rossman fold protein, TIGR00730 family"/>
    <property type="match status" value="1"/>
</dbReference>
<dbReference type="InterPro" id="IPR005269">
    <property type="entry name" value="LOG"/>
</dbReference>
<keyword evidence="2" id="KW-0203">Cytokinin biosynthesis</keyword>
<evidence type="ECO:0000256" key="2">
    <source>
        <dbReference type="RuleBase" id="RU363015"/>
    </source>
</evidence>
<evidence type="ECO:0000313" key="4">
    <source>
        <dbReference type="Proteomes" id="UP000471298"/>
    </source>
</evidence>
<dbReference type="InterPro" id="IPR052341">
    <property type="entry name" value="LOG_family_nucleotidases"/>
</dbReference>
<dbReference type="PANTHER" id="PTHR43393:SF2">
    <property type="entry name" value="CYTOKININ RIBOSIDE 5'-MONOPHOSPHATE PHOSPHORIBOHYDROLASE"/>
    <property type="match status" value="1"/>
</dbReference>
<gene>
    <name evidence="3" type="ORF">GCU85_06885</name>
</gene>
<dbReference type="GO" id="GO:0009691">
    <property type="term" value="P:cytokinin biosynthetic process"/>
    <property type="evidence" value="ECO:0007669"/>
    <property type="project" value="UniProtKB-UniRule"/>
</dbReference>
<dbReference type="SUPFAM" id="SSF102405">
    <property type="entry name" value="MCP/YpsA-like"/>
    <property type="match status" value="1"/>
</dbReference>
<dbReference type="EC" id="3.2.2.n1" evidence="2"/>
<organism evidence="3 4">
    <name type="scientific">Ostreibacterium oceani</name>
    <dbReference type="NCBI Taxonomy" id="2654998"/>
    <lineage>
        <taxon>Bacteria</taxon>
        <taxon>Pseudomonadati</taxon>
        <taxon>Pseudomonadota</taxon>
        <taxon>Gammaproteobacteria</taxon>
        <taxon>Cardiobacteriales</taxon>
        <taxon>Ostreibacteriaceae</taxon>
        <taxon>Ostreibacterium</taxon>
    </lineage>
</organism>
<evidence type="ECO:0000256" key="1">
    <source>
        <dbReference type="ARBA" id="ARBA00000274"/>
    </source>
</evidence>
<dbReference type="InterPro" id="IPR031100">
    <property type="entry name" value="LOG_fam"/>
</dbReference>
<dbReference type="PANTHER" id="PTHR43393">
    <property type="entry name" value="CYTOKININ RIBOSIDE 5'-MONOPHOSPHATE PHOSPHORIBOHYDROLASE"/>
    <property type="match status" value="1"/>
</dbReference>
<dbReference type="Gene3D" id="3.40.50.450">
    <property type="match status" value="1"/>
</dbReference>
<dbReference type="FunFam" id="3.40.50.450:FF:000011">
    <property type="entry name" value="TIGR00730 family Rossman fold protein"/>
    <property type="match status" value="1"/>
</dbReference>
<proteinExistence type="inferred from homology"/>
<dbReference type="InParanoid" id="A0A6N7EUJ9"/>
<evidence type="ECO:0000313" key="3">
    <source>
        <dbReference type="EMBL" id="MPV86454.1"/>
    </source>
</evidence>
<dbReference type="Pfam" id="PF03641">
    <property type="entry name" value="Lysine_decarbox"/>
    <property type="match status" value="1"/>
</dbReference>
<dbReference type="GO" id="GO:0008714">
    <property type="term" value="F:AMP nucleosidase activity"/>
    <property type="evidence" value="ECO:0007669"/>
    <property type="project" value="UniProtKB-EC"/>
</dbReference>
<dbReference type="AlphaFoldDB" id="A0A6N7EUJ9"/>
<sequence length="270" mass="30488">MLGRIKPYFFNVVDLSQSTHFKNHYSATGGPVNKANQLSINPEQIQTLLNRESWKIFQIMAEFVEGFEQLATISPSVSIFGSARTPEDHPYYQLTEDLAYKLSESGFSVVSGGGPGIMEAANKGAYRGKSQSIGLNIILPHEQSGNPYQDISLNYRHFFSRKVMFVKYASAYVVMPGGFGTLDELAEVLTLIQTGKCRRFPVILMVSEFWAPLIDWFKNTLLQEGTISAEDLDLFHIIDDADEVVETIFGFYEKEGFDFTKEDMKKMLEL</sequence>
<accession>A0A6N7EUJ9</accession>
<keyword evidence="2" id="KW-0378">Hydrolase</keyword>
<comment type="caution">
    <text evidence="3">The sequence shown here is derived from an EMBL/GenBank/DDBJ whole genome shotgun (WGS) entry which is preliminary data.</text>
</comment>
<reference evidence="3 4" key="1">
    <citation type="submission" date="2019-10" db="EMBL/GenBank/DDBJ databases">
        <title>Cardiobacteriales fam. a chemoheterotrophic member of the order Cardiobacteriales, and proposal of Cardiobacteriales fam. nov.</title>
        <authorList>
            <person name="Wang C."/>
        </authorList>
    </citation>
    <scope>NUCLEOTIDE SEQUENCE [LARGE SCALE GENOMIC DNA]</scope>
    <source>
        <strain evidence="3 4">ML27</strain>
    </source>
</reference>
<dbReference type="Proteomes" id="UP000471298">
    <property type="component" value="Unassembled WGS sequence"/>
</dbReference>
<comment type="similarity">
    <text evidence="2">Belongs to the LOG family.</text>
</comment>
<dbReference type="EMBL" id="WHNW01000007">
    <property type="protein sequence ID" value="MPV86454.1"/>
    <property type="molecule type" value="Genomic_DNA"/>
</dbReference>
<protein>
    <recommendedName>
        <fullName evidence="2">Cytokinin riboside 5'-monophosphate phosphoribohydrolase</fullName>
        <ecNumber evidence="2">3.2.2.n1</ecNumber>
    </recommendedName>
</protein>